<dbReference type="AlphaFoldDB" id="A0A4Y2NMT8"/>
<keyword evidence="2" id="KW-1185">Reference proteome</keyword>
<evidence type="ECO:0000313" key="1">
    <source>
        <dbReference type="EMBL" id="GBN40184.1"/>
    </source>
</evidence>
<organism evidence="1 2">
    <name type="scientific">Araneus ventricosus</name>
    <name type="common">Orbweaver spider</name>
    <name type="synonym">Epeira ventricosa</name>
    <dbReference type="NCBI Taxonomy" id="182803"/>
    <lineage>
        <taxon>Eukaryota</taxon>
        <taxon>Metazoa</taxon>
        <taxon>Ecdysozoa</taxon>
        <taxon>Arthropoda</taxon>
        <taxon>Chelicerata</taxon>
        <taxon>Arachnida</taxon>
        <taxon>Araneae</taxon>
        <taxon>Araneomorphae</taxon>
        <taxon>Entelegynae</taxon>
        <taxon>Araneoidea</taxon>
        <taxon>Araneidae</taxon>
        <taxon>Araneus</taxon>
    </lineage>
</organism>
<comment type="caution">
    <text evidence="1">The sequence shown here is derived from an EMBL/GenBank/DDBJ whole genome shotgun (WGS) entry which is preliminary data.</text>
</comment>
<reference evidence="1 2" key="1">
    <citation type="journal article" date="2019" name="Sci. Rep.">
        <title>Orb-weaving spider Araneus ventricosus genome elucidates the spidroin gene catalogue.</title>
        <authorList>
            <person name="Kono N."/>
            <person name="Nakamura H."/>
            <person name="Ohtoshi R."/>
            <person name="Moran D.A.P."/>
            <person name="Shinohara A."/>
            <person name="Yoshida Y."/>
            <person name="Fujiwara M."/>
            <person name="Mori M."/>
            <person name="Tomita M."/>
            <person name="Arakawa K."/>
        </authorList>
    </citation>
    <scope>NUCLEOTIDE SEQUENCE [LARGE SCALE GENOMIC DNA]</scope>
</reference>
<dbReference type="OrthoDB" id="6437659at2759"/>
<protein>
    <submittedName>
        <fullName evidence="1">Uncharacterized protein</fullName>
    </submittedName>
</protein>
<evidence type="ECO:0000313" key="2">
    <source>
        <dbReference type="Proteomes" id="UP000499080"/>
    </source>
</evidence>
<proteinExistence type="predicted"/>
<dbReference type="Proteomes" id="UP000499080">
    <property type="component" value="Unassembled WGS sequence"/>
</dbReference>
<sequence length="129" mass="14790">MSSVLGYLIREWGEFWDGSQSESGHRIRSFVAGVYKKFLIYFLTNYGPISCYLHRFIKLGSPLCACGLVGDADHYVFKSPLTAEFHLKEPSDEHRKSWFKNLRYNGQAQSKLIQAYKISNGICDRLTQG</sequence>
<gene>
    <name evidence="1" type="ORF">AVEN_162433_1</name>
</gene>
<name>A0A4Y2NMT8_ARAVE</name>
<dbReference type="EMBL" id="BGPR01009467">
    <property type="protein sequence ID" value="GBN40184.1"/>
    <property type="molecule type" value="Genomic_DNA"/>
</dbReference>
<accession>A0A4Y2NMT8</accession>